<sequence length="177" mass="19913">MIRKGVYSGTIESRDIELISGLYRLMLKFQPPVHIRGLPYHAVIGILICFSTSRVRGSTQIRVLKKVEVQLESISHYMAMLTKACTTEWHASSAIQPSPSKSQNDLAHVQQVDPAMGANFKKRRSLYLDIALYASHLVKFLSSLSIFTLLHQRFSIPCTIIYLISDVSSVHPHGSFQ</sequence>
<dbReference type="Proteomes" id="UP000825935">
    <property type="component" value="Chromosome 31"/>
</dbReference>
<accession>A0A8T2QX35</accession>
<comment type="caution">
    <text evidence="1">The sequence shown here is derived from an EMBL/GenBank/DDBJ whole genome shotgun (WGS) entry which is preliminary data.</text>
</comment>
<evidence type="ECO:0000313" key="1">
    <source>
        <dbReference type="EMBL" id="KAH7288170.1"/>
    </source>
</evidence>
<reference evidence="1" key="1">
    <citation type="submission" date="2021-08" db="EMBL/GenBank/DDBJ databases">
        <title>WGS assembly of Ceratopteris richardii.</title>
        <authorList>
            <person name="Marchant D.B."/>
            <person name="Chen G."/>
            <person name="Jenkins J."/>
            <person name="Shu S."/>
            <person name="Leebens-Mack J."/>
            <person name="Grimwood J."/>
            <person name="Schmutz J."/>
            <person name="Soltis P."/>
            <person name="Soltis D."/>
            <person name="Chen Z.-H."/>
        </authorList>
    </citation>
    <scope>NUCLEOTIDE SEQUENCE</scope>
    <source>
        <strain evidence="1">Whitten #5841</strain>
        <tissue evidence="1">Leaf</tissue>
    </source>
</reference>
<proteinExistence type="predicted"/>
<gene>
    <name evidence="1" type="ORF">KP509_31G015300</name>
</gene>
<name>A0A8T2QX35_CERRI</name>
<organism evidence="1 2">
    <name type="scientific">Ceratopteris richardii</name>
    <name type="common">Triangle waterfern</name>
    <dbReference type="NCBI Taxonomy" id="49495"/>
    <lineage>
        <taxon>Eukaryota</taxon>
        <taxon>Viridiplantae</taxon>
        <taxon>Streptophyta</taxon>
        <taxon>Embryophyta</taxon>
        <taxon>Tracheophyta</taxon>
        <taxon>Polypodiopsida</taxon>
        <taxon>Polypodiidae</taxon>
        <taxon>Polypodiales</taxon>
        <taxon>Pteridineae</taxon>
        <taxon>Pteridaceae</taxon>
        <taxon>Parkerioideae</taxon>
        <taxon>Ceratopteris</taxon>
    </lineage>
</organism>
<dbReference type="EMBL" id="CM035436">
    <property type="protein sequence ID" value="KAH7288170.1"/>
    <property type="molecule type" value="Genomic_DNA"/>
</dbReference>
<dbReference type="AlphaFoldDB" id="A0A8T2QX35"/>
<evidence type="ECO:0000313" key="2">
    <source>
        <dbReference type="Proteomes" id="UP000825935"/>
    </source>
</evidence>
<keyword evidence="2" id="KW-1185">Reference proteome</keyword>
<protein>
    <submittedName>
        <fullName evidence="1">Uncharacterized protein</fullName>
    </submittedName>
</protein>